<feature type="domain" description="C2H2-type" evidence="3">
    <location>
        <begin position="772"/>
        <end position="793"/>
    </location>
</feature>
<feature type="compositionally biased region" description="Basic and acidic residues" evidence="2">
    <location>
        <begin position="450"/>
        <end position="469"/>
    </location>
</feature>
<dbReference type="EMBL" id="VCGU01000002">
    <property type="protein sequence ID" value="TRY79698.1"/>
    <property type="molecule type" value="Genomic_DNA"/>
</dbReference>
<name>A0A553PPU0_TIGCA</name>
<feature type="compositionally biased region" description="Polar residues" evidence="2">
    <location>
        <begin position="1370"/>
        <end position="1384"/>
    </location>
</feature>
<proteinExistence type="predicted"/>
<feature type="region of interest" description="Disordered" evidence="2">
    <location>
        <begin position="890"/>
        <end position="912"/>
    </location>
</feature>
<dbReference type="OrthoDB" id="10676673at2759"/>
<dbReference type="PROSITE" id="PS00028">
    <property type="entry name" value="ZINC_FINGER_C2H2_1"/>
    <property type="match status" value="2"/>
</dbReference>
<feature type="compositionally biased region" description="Basic and acidic residues" evidence="2">
    <location>
        <begin position="177"/>
        <end position="194"/>
    </location>
</feature>
<feature type="domain" description="C2H2-type" evidence="3">
    <location>
        <begin position="153"/>
        <end position="173"/>
    </location>
</feature>
<sequence length="1405" mass="157581">MTIETSVPPTMKPVPPEQPPVPAEAGPSHSVSSSTDEKPHEAEEVTAVDSVESRPEFDVGSPPVDRFVWQPVPAQEIPHLGHNGFAQSFRCDICEKTGFVQRDLLKIHQIQSHINPQYLSEADRQMAHLTGPPWPSPEAAGVADTARLGLFRCHLCHLLWHQRSELSDHLAEHAFDEASKKNNRPEDFEEKDTRPLSMAKRSLGSSEKENTSVSLQGVFKLSKKRRIGRSKVVDWSAPHSSNLNGVSDRPLRRVQVQKAMQLEPVIEDEVLSSSESNENPNRRPERQCKFTTNALVSLSIEDETLDVSFESSYEVDSEDDKPLKNPRNPSVSELKKRKQTKKSGGKPVASKKPPVELPAQKGGSTKSESHTHIAYRLGGNGAQMSSQGDDDTSVKTTLTNQQQSVGRSVSGIVVRKKRRKRPLLTKKPKKSRSSQRKKTADNVPESRPSVNEKDSPKSRQTEPKDEPSSFKKMISPSIEEILPDLNPNPKRRPIRRASEVEKATTIVKSLTIQPSDYICLQCNIGFTTFSDLFAHRQDSSACQPSEAAAASTTSILAPLVAASSESKPPKWVSKSRPYDHDFADYMSNSIRAVPETTFNNLHGTINHIDSQDGLYLRSKTAVGTLEKVKMNMNGSWTTRDVWGCGGWEISRNLLSWHKFENAQSENRKFLQGLSSFPWSEQQKMKVAFDQALTKNRSRKRTLSCSDSESACPAKSVKKRSLLLQGLDLKQLGRSVKYMTASEFEDRKRNAPKEYRYVGDFNGEWENEHVFMCSVCAEIFDDLREVMHHKWDAHPYCLVSHLTMQAKLNLPNNGMMYPKLGRQLLAAKPTGDPSKLGRGRRASKSVYADHLKLLPKEPEMRCTKCADVQDSRDEFYAHILVCGGEVNWEEGKKKKKKKKSLKPPEDLNPEKLREREEAALKRKARFAKFDQPPPVSGRNTRFQKDLIKKTRNEARLEKRLKKRTRKPTGFPAEPNSNEVKPPKKPATESSGTTSARDSPLPDRPRRSTVNYARDKSLRDSYDSNGSNKQKRDLQVKIKEFEEESEFVVREEENGNHEHFVSIPSLTGQKPRRRFSDSDLKIALIPEKVSSKRRASLSDLSISSAEPQIILASPSFGKESKPISAKRRATHNEESIWTSSNKGLGIKSKKRRLSLDIEVSVDRKSPPKSSTGAIRVTLDYSPSQLKDLERLPPSGNILAEEVPEHLSDNDDKLSTDSGASSSSTVSSSRMRKKRRSSPSLLASDGRLIFPKEVKISALERIQNGETQIQVARDLQCPISTVSTWWKKREILMALPKRAESETELVEARHLEADESGISSPSHDIDCVDLLDEPSTLANEVPITAIVPYRRNELLQAMKNAFKRNSDVEQQEETNSQTHNHKSPVQSIGSSFGLSLIADSYDADPLID</sequence>
<dbReference type="InterPro" id="IPR013087">
    <property type="entry name" value="Znf_C2H2_type"/>
</dbReference>
<feature type="region of interest" description="Disordered" evidence="2">
    <location>
        <begin position="177"/>
        <end position="209"/>
    </location>
</feature>
<feature type="region of interest" description="Disordered" evidence="2">
    <location>
        <begin position="265"/>
        <end position="288"/>
    </location>
</feature>
<dbReference type="InterPro" id="IPR009057">
    <property type="entry name" value="Homeodomain-like_sf"/>
</dbReference>
<comment type="subcellular location">
    <subcellularLocation>
        <location evidence="1">Nucleus</location>
    </subcellularLocation>
</comment>
<dbReference type="Proteomes" id="UP000318571">
    <property type="component" value="Chromosome 6"/>
</dbReference>
<dbReference type="Gene3D" id="1.10.10.10">
    <property type="entry name" value="Winged helix-like DNA-binding domain superfamily/Winged helix DNA-binding domain"/>
    <property type="match status" value="1"/>
</dbReference>
<evidence type="ECO:0000256" key="1">
    <source>
        <dbReference type="ARBA" id="ARBA00004123"/>
    </source>
</evidence>
<accession>A0A553PPU0</accession>
<dbReference type="STRING" id="6832.A0A553PPU0"/>
<feature type="region of interest" description="Disordered" evidence="2">
    <location>
        <begin position="1202"/>
        <end position="1237"/>
    </location>
</feature>
<feature type="region of interest" description="Disordered" evidence="2">
    <location>
        <begin position="1362"/>
        <end position="1384"/>
    </location>
</feature>
<evidence type="ECO:0000256" key="2">
    <source>
        <dbReference type="SAM" id="MobiDB-lite"/>
    </source>
</evidence>
<dbReference type="GO" id="GO:0005634">
    <property type="term" value="C:nucleus"/>
    <property type="evidence" value="ECO:0007669"/>
    <property type="project" value="UniProtKB-SubCell"/>
</dbReference>
<feature type="compositionally biased region" description="Basic residues" evidence="2">
    <location>
        <begin position="414"/>
        <end position="437"/>
    </location>
</feature>
<feature type="region of interest" description="Disordered" evidence="2">
    <location>
        <begin position="311"/>
        <end position="498"/>
    </location>
</feature>
<reference evidence="4 5" key="1">
    <citation type="journal article" date="2018" name="Nat. Ecol. Evol.">
        <title>Genomic signatures of mitonuclear coevolution across populations of Tigriopus californicus.</title>
        <authorList>
            <person name="Barreto F.S."/>
            <person name="Watson E.T."/>
            <person name="Lima T.G."/>
            <person name="Willett C.S."/>
            <person name="Edmands S."/>
            <person name="Li W."/>
            <person name="Burton R.S."/>
        </authorList>
    </citation>
    <scope>NUCLEOTIDE SEQUENCE [LARGE SCALE GENOMIC DNA]</scope>
    <source>
        <strain evidence="4 5">San Diego</strain>
    </source>
</reference>
<feature type="compositionally biased region" description="Basic and acidic residues" evidence="2">
    <location>
        <begin position="1202"/>
        <end position="1212"/>
    </location>
</feature>
<feature type="compositionally biased region" description="Pro residues" evidence="2">
    <location>
        <begin position="10"/>
        <end position="22"/>
    </location>
</feature>
<feature type="compositionally biased region" description="Low complexity" evidence="2">
    <location>
        <begin position="1213"/>
        <end position="1226"/>
    </location>
</feature>
<organism evidence="4 5">
    <name type="scientific">Tigriopus californicus</name>
    <name type="common">Marine copepod</name>
    <dbReference type="NCBI Taxonomy" id="6832"/>
    <lineage>
        <taxon>Eukaryota</taxon>
        <taxon>Metazoa</taxon>
        <taxon>Ecdysozoa</taxon>
        <taxon>Arthropoda</taxon>
        <taxon>Crustacea</taxon>
        <taxon>Multicrustacea</taxon>
        <taxon>Hexanauplia</taxon>
        <taxon>Copepoda</taxon>
        <taxon>Harpacticoida</taxon>
        <taxon>Harpacticidae</taxon>
        <taxon>Tigriopus</taxon>
    </lineage>
</organism>
<feature type="compositionally biased region" description="Basic and acidic residues" evidence="2">
    <location>
        <begin position="901"/>
        <end position="912"/>
    </location>
</feature>
<feature type="region of interest" description="Disordered" evidence="2">
    <location>
        <begin position="1"/>
        <end position="59"/>
    </location>
</feature>
<evidence type="ECO:0000313" key="5">
    <source>
        <dbReference type="Proteomes" id="UP000318571"/>
    </source>
</evidence>
<feature type="compositionally biased region" description="Basic and acidic residues" evidence="2">
    <location>
        <begin position="941"/>
        <end position="956"/>
    </location>
</feature>
<dbReference type="InterPro" id="IPR036388">
    <property type="entry name" value="WH-like_DNA-bd_sf"/>
</dbReference>
<feature type="compositionally biased region" description="Low complexity" evidence="2">
    <location>
        <begin position="401"/>
        <end position="413"/>
    </location>
</feature>
<evidence type="ECO:0000259" key="3">
    <source>
        <dbReference type="PROSITE" id="PS00028"/>
    </source>
</evidence>
<evidence type="ECO:0000313" key="4">
    <source>
        <dbReference type="EMBL" id="TRY79698.1"/>
    </source>
</evidence>
<keyword evidence="5" id="KW-1185">Reference proteome</keyword>
<gene>
    <name evidence="4" type="ORF">TCAL_08328</name>
</gene>
<dbReference type="SMART" id="SM00355">
    <property type="entry name" value="ZnF_C2H2"/>
    <property type="match status" value="4"/>
</dbReference>
<feature type="compositionally biased region" description="Basic residues" evidence="2">
    <location>
        <begin position="335"/>
        <end position="344"/>
    </location>
</feature>
<feature type="compositionally biased region" description="Basic and acidic residues" evidence="2">
    <location>
        <begin position="1011"/>
        <end position="1020"/>
    </location>
</feature>
<dbReference type="SUPFAM" id="SSF46689">
    <property type="entry name" value="Homeodomain-like"/>
    <property type="match status" value="1"/>
</dbReference>
<feature type="region of interest" description="Disordered" evidence="2">
    <location>
        <begin position="924"/>
        <end position="1035"/>
    </location>
</feature>
<protein>
    <recommendedName>
        <fullName evidence="3">C2H2-type domain-containing protein</fullName>
    </recommendedName>
</protein>
<comment type="caution">
    <text evidence="4">The sequence shown here is derived from an EMBL/GenBank/DDBJ whole genome shotgun (WGS) entry which is preliminary data.</text>
</comment>